<evidence type="ECO:0000256" key="7">
    <source>
        <dbReference type="RuleBase" id="RU363032"/>
    </source>
</evidence>
<dbReference type="Pfam" id="PF00528">
    <property type="entry name" value="BPD_transp_1"/>
    <property type="match status" value="1"/>
</dbReference>
<name>E1RAH3_SEDSS</name>
<dbReference type="EMBL" id="CP002116">
    <property type="protein sequence ID" value="ADK79464.1"/>
    <property type="molecule type" value="Genomic_DNA"/>
</dbReference>
<evidence type="ECO:0000259" key="8">
    <source>
        <dbReference type="PROSITE" id="PS50928"/>
    </source>
</evidence>
<evidence type="ECO:0000256" key="2">
    <source>
        <dbReference type="ARBA" id="ARBA00022448"/>
    </source>
</evidence>
<accession>E1RAH3</accession>
<feature type="transmembrane region" description="Helical" evidence="7">
    <location>
        <begin position="158"/>
        <end position="183"/>
    </location>
</feature>
<dbReference type="PANTHER" id="PTHR30193:SF37">
    <property type="entry name" value="INNER MEMBRANE ABC TRANSPORTER PERMEASE PROTEIN YCJO"/>
    <property type="match status" value="1"/>
</dbReference>
<dbReference type="STRING" id="573413.Spirs_0308"/>
<keyword evidence="10" id="KW-1185">Reference proteome</keyword>
<dbReference type="InterPro" id="IPR035906">
    <property type="entry name" value="MetI-like_sf"/>
</dbReference>
<evidence type="ECO:0000256" key="1">
    <source>
        <dbReference type="ARBA" id="ARBA00004651"/>
    </source>
</evidence>
<dbReference type="AlphaFoldDB" id="E1RAH3"/>
<evidence type="ECO:0000256" key="3">
    <source>
        <dbReference type="ARBA" id="ARBA00022475"/>
    </source>
</evidence>
<dbReference type="Proteomes" id="UP000002318">
    <property type="component" value="Chromosome"/>
</dbReference>
<dbReference type="eggNOG" id="COG1175">
    <property type="taxonomic scope" value="Bacteria"/>
</dbReference>
<feature type="transmembrane region" description="Helical" evidence="7">
    <location>
        <begin position="73"/>
        <end position="98"/>
    </location>
</feature>
<evidence type="ECO:0000313" key="10">
    <source>
        <dbReference type="Proteomes" id="UP000002318"/>
    </source>
</evidence>
<keyword evidence="2 7" id="KW-0813">Transport</keyword>
<dbReference type="Gene3D" id="1.10.3720.10">
    <property type="entry name" value="MetI-like"/>
    <property type="match status" value="1"/>
</dbReference>
<sequence>MFNNGVMKRNKSPYLFALPAIAVLLLVMVVPVVSGIRLSFFEWFLRDIRKEPVFVGLRNFIDLFGSENFQTSIRVTLVFTISVVCLELFVGLVLALLLEDGLPGLRFFRTVFILPVMIAPVVVGVIWKFLYNPSYGKINYFLSVLGLKEVGWLSDPHMALISIIITDIWQWTPFVFLLLLAGLQGIPSDLSDAARVDGANYLQNLIHIKLPCISGVIGITAVLRLIDAFRGLVVMFIMTNGGPGVSTEILSLHLYKTAFTDQRLGKASAVAVILLGIITLLSIIFITKNMKDET</sequence>
<keyword evidence="6 7" id="KW-0472">Membrane</keyword>
<feature type="transmembrane region" description="Helical" evidence="7">
    <location>
        <begin position="267"/>
        <end position="286"/>
    </location>
</feature>
<evidence type="ECO:0000313" key="9">
    <source>
        <dbReference type="EMBL" id="ADK79464.1"/>
    </source>
</evidence>
<dbReference type="RefSeq" id="WP_013252928.1">
    <property type="nucleotide sequence ID" value="NC_014364.1"/>
</dbReference>
<evidence type="ECO:0000256" key="5">
    <source>
        <dbReference type="ARBA" id="ARBA00022989"/>
    </source>
</evidence>
<keyword evidence="3" id="KW-1003">Cell membrane</keyword>
<gene>
    <name evidence="9" type="ordered locus">Spirs_0308</name>
</gene>
<proteinExistence type="inferred from homology"/>
<evidence type="ECO:0000256" key="4">
    <source>
        <dbReference type="ARBA" id="ARBA00022692"/>
    </source>
</evidence>
<feature type="transmembrane region" description="Helical" evidence="7">
    <location>
        <begin position="204"/>
        <end position="226"/>
    </location>
</feature>
<feature type="transmembrane region" description="Helical" evidence="7">
    <location>
        <begin position="110"/>
        <end position="130"/>
    </location>
</feature>
<feature type="transmembrane region" description="Helical" evidence="7">
    <location>
        <begin position="232"/>
        <end position="255"/>
    </location>
</feature>
<keyword evidence="5 7" id="KW-1133">Transmembrane helix</keyword>
<dbReference type="HOGENOM" id="CLU_016047_0_3_12"/>
<protein>
    <submittedName>
        <fullName evidence="9">Binding-protein-dependent transport systems inner membrane component</fullName>
    </submittedName>
</protein>
<dbReference type="KEGG" id="ssm:Spirs_0308"/>
<dbReference type="InterPro" id="IPR000515">
    <property type="entry name" value="MetI-like"/>
</dbReference>
<comment type="similarity">
    <text evidence="7">Belongs to the binding-protein-dependent transport system permease family.</text>
</comment>
<reference evidence="9 10" key="1">
    <citation type="journal article" date="2010" name="Stand. Genomic Sci.">
        <title>Complete genome sequence of Spirochaeta smaragdinae type strain (SEBR 4228).</title>
        <authorList>
            <person name="Mavromatis K."/>
            <person name="Yasawong M."/>
            <person name="Chertkov O."/>
            <person name="Lapidus A."/>
            <person name="Lucas S."/>
            <person name="Nolan M."/>
            <person name="Del Rio T.G."/>
            <person name="Tice H."/>
            <person name="Cheng J.F."/>
            <person name="Pitluck S."/>
            <person name="Liolios K."/>
            <person name="Ivanova N."/>
            <person name="Tapia R."/>
            <person name="Han C."/>
            <person name="Bruce D."/>
            <person name="Goodwin L."/>
            <person name="Pati A."/>
            <person name="Chen A."/>
            <person name="Palaniappan K."/>
            <person name="Land M."/>
            <person name="Hauser L."/>
            <person name="Chang Y.J."/>
            <person name="Jeffries C.D."/>
            <person name="Detter J.C."/>
            <person name="Rohde M."/>
            <person name="Brambilla E."/>
            <person name="Spring S."/>
            <person name="Goker M."/>
            <person name="Sikorski J."/>
            <person name="Woyke T."/>
            <person name="Bristow J."/>
            <person name="Eisen J.A."/>
            <person name="Markowitz V."/>
            <person name="Hugenholtz P."/>
            <person name="Klenk H.P."/>
            <person name="Kyrpides N.C."/>
        </authorList>
    </citation>
    <scope>NUCLEOTIDE SEQUENCE [LARGE SCALE GENOMIC DNA]</scope>
    <source>
        <strain evidence="10">DSM 11293 / JCM 15392 / SEBR 4228</strain>
    </source>
</reference>
<dbReference type="SUPFAM" id="SSF161098">
    <property type="entry name" value="MetI-like"/>
    <property type="match status" value="1"/>
</dbReference>
<organism evidence="9 10">
    <name type="scientific">Sediminispirochaeta smaragdinae (strain DSM 11293 / JCM 15392 / SEBR 4228)</name>
    <name type="common">Spirochaeta smaragdinae</name>
    <dbReference type="NCBI Taxonomy" id="573413"/>
    <lineage>
        <taxon>Bacteria</taxon>
        <taxon>Pseudomonadati</taxon>
        <taxon>Spirochaetota</taxon>
        <taxon>Spirochaetia</taxon>
        <taxon>Spirochaetales</taxon>
        <taxon>Spirochaetaceae</taxon>
        <taxon>Sediminispirochaeta</taxon>
    </lineage>
</organism>
<dbReference type="PANTHER" id="PTHR30193">
    <property type="entry name" value="ABC TRANSPORTER PERMEASE PROTEIN"/>
    <property type="match status" value="1"/>
</dbReference>
<dbReference type="GO" id="GO:0055085">
    <property type="term" value="P:transmembrane transport"/>
    <property type="evidence" value="ECO:0007669"/>
    <property type="project" value="InterPro"/>
</dbReference>
<dbReference type="PROSITE" id="PS50928">
    <property type="entry name" value="ABC_TM1"/>
    <property type="match status" value="1"/>
</dbReference>
<evidence type="ECO:0000256" key="6">
    <source>
        <dbReference type="ARBA" id="ARBA00023136"/>
    </source>
</evidence>
<comment type="subcellular location">
    <subcellularLocation>
        <location evidence="1 7">Cell membrane</location>
        <topology evidence="1 7">Multi-pass membrane protein</topology>
    </subcellularLocation>
</comment>
<dbReference type="CDD" id="cd06261">
    <property type="entry name" value="TM_PBP2"/>
    <property type="match status" value="1"/>
</dbReference>
<keyword evidence="4 7" id="KW-0812">Transmembrane</keyword>
<feature type="domain" description="ABC transmembrane type-1" evidence="8">
    <location>
        <begin position="73"/>
        <end position="285"/>
    </location>
</feature>
<dbReference type="InterPro" id="IPR051393">
    <property type="entry name" value="ABC_transporter_permease"/>
</dbReference>
<dbReference type="GO" id="GO:0005886">
    <property type="term" value="C:plasma membrane"/>
    <property type="evidence" value="ECO:0007669"/>
    <property type="project" value="UniProtKB-SubCell"/>
</dbReference>